<gene>
    <name evidence="10" type="primary">dacA</name>
    <name evidence="14" type="ORF">ERS852392_00575</name>
    <name evidence="13" type="ORF">ERS852444_01769</name>
    <name evidence="12" type="ORF">RIL183_16201</name>
</gene>
<keyword evidence="8 10" id="KW-1133">Transmembrane helix</keyword>
<accession>A0A0M6WFQ2</accession>
<evidence type="ECO:0000313" key="14">
    <source>
        <dbReference type="EMBL" id="CUN50660.1"/>
    </source>
</evidence>
<proteinExistence type="inferred from homology"/>
<feature type="transmembrane region" description="Helical" evidence="10">
    <location>
        <begin position="52"/>
        <end position="70"/>
    </location>
</feature>
<evidence type="ECO:0000313" key="17">
    <source>
        <dbReference type="Proteomes" id="UP000095453"/>
    </source>
</evidence>
<keyword evidence="3 10" id="KW-0808">Transferase</keyword>
<sequence length="300" mass="34053">MQNLGVILRTFWEKAVSYLTLQMSLTDIIEIIIISVLIYYMLVWIKDTRAWMLLRGILVILAFVLLAVLFEMNTIVWIADKLFNVAMIAVVVIFQPEMRKALENLGRKNILVNLFNFDFNKVENGKFSDKTITELVKACYEMGKVKTGALIVVEDEIVLTEYERTGIAVDGILTSQLLINIFEKNTPLHDGAVIVRGDRVVSATCYLPLTDSLSLSKDLGTRHRAAVGISEVSDSLTIVVSEETGKVSIALDGELYRNVDAEFLKNKLAYIQKREQDTSKVKSWRRRLKDVTKIRKESNE</sequence>
<evidence type="ECO:0000256" key="10">
    <source>
        <dbReference type="HAMAP-Rule" id="MF_01499"/>
    </source>
</evidence>
<keyword evidence="9 10" id="KW-0472">Membrane</keyword>
<dbReference type="PANTHER" id="PTHR34185">
    <property type="entry name" value="DIADENYLATE CYCLASE"/>
    <property type="match status" value="1"/>
</dbReference>
<dbReference type="Pfam" id="PF02457">
    <property type="entry name" value="DAC"/>
    <property type="match status" value="1"/>
</dbReference>
<dbReference type="EC" id="2.7.7.85" evidence="10"/>
<comment type="function">
    <text evidence="10">Catalyzes the condensation of 2 ATP molecules into cyclic di-AMP (c-di-AMP), a second messenger used to regulate differing processes in different bacteria.</text>
</comment>
<dbReference type="EMBL" id="CYYR01000003">
    <property type="protein sequence ID" value="CUN50660.1"/>
    <property type="molecule type" value="Genomic_DNA"/>
</dbReference>
<dbReference type="GO" id="GO:0004016">
    <property type="term" value="F:adenylate cyclase activity"/>
    <property type="evidence" value="ECO:0007669"/>
    <property type="project" value="UniProtKB-UniRule"/>
</dbReference>
<keyword evidence="15" id="KW-1185">Reference proteome</keyword>
<reference evidence="12" key="1">
    <citation type="submission" date="2015-05" db="EMBL/GenBank/DDBJ databases">
        <authorList>
            <person name="Wang D.B."/>
            <person name="Wang M."/>
        </authorList>
    </citation>
    <scope>NUCLEOTIDE SEQUENCE [LARGE SCALE GENOMIC DNA]</scope>
    <source>
        <strain evidence="12">L1-83</strain>
    </source>
</reference>
<dbReference type="InterPro" id="IPR045585">
    <property type="entry name" value="CdaA_N"/>
</dbReference>
<organism evidence="12 15">
    <name type="scientific">Roseburia inulinivorans</name>
    <dbReference type="NCBI Taxonomy" id="360807"/>
    <lineage>
        <taxon>Bacteria</taxon>
        <taxon>Bacillati</taxon>
        <taxon>Bacillota</taxon>
        <taxon>Clostridia</taxon>
        <taxon>Lachnospirales</taxon>
        <taxon>Lachnospiraceae</taxon>
        <taxon>Roseburia</taxon>
    </lineage>
</organism>
<dbReference type="Gene3D" id="3.40.1700.10">
    <property type="entry name" value="DNA integrity scanning protein, DisA, N-terminal domain"/>
    <property type="match status" value="1"/>
</dbReference>
<evidence type="ECO:0000256" key="6">
    <source>
        <dbReference type="ARBA" id="ARBA00022741"/>
    </source>
</evidence>
<protein>
    <recommendedName>
        <fullName evidence="10">Diadenylate cyclase</fullName>
        <shortName evidence="10">DAC</shortName>
        <ecNumber evidence="10">2.7.7.85</ecNumber>
    </recommendedName>
    <alternativeName>
        <fullName evidence="10">Cyclic-di-AMP synthase</fullName>
        <shortName evidence="10">c-di-AMP synthase</shortName>
    </alternativeName>
</protein>
<dbReference type="PROSITE" id="PS51794">
    <property type="entry name" value="DAC"/>
    <property type="match status" value="1"/>
</dbReference>
<comment type="subunit">
    <text evidence="10">Probably a homodimer.</text>
</comment>
<name>A0A0M6WFQ2_9FIRM</name>
<dbReference type="AlphaFoldDB" id="A0A0M6WFQ2"/>
<dbReference type="SUPFAM" id="SSF143597">
    <property type="entry name" value="YojJ-like"/>
    <property type="match status" value="1"/>
</dbReference>
<dbReference type="NCBIfam" id="TIGR00159">
    <property type="entry name" value="diadenylate cyclase CdaA"/>
    <property type="match status" value="1"/>
</dbReference>
<dbReference type="Proteomes" id="UP000049828">
    <property type="component" value="Unassembled WGS sequence"/>
</dbReference>
<feature type="transmembrane region" description="Helical" evidence="10">
    <location>
        <begin position="28"/>
        <end position="45"/>
    </location>
</feature>
<evidence type="ECO:0000259" key="11">
    <source>
        <dbReference type="PROSITE" id="PS51794"/>
    </source>
</evidence>
<dbReference type="HAMAP" id="MF_01499">
    <property type="entry name" value="DacA"/>
    <property type="match status" value="1"/>
</dbReference>
<dbReference type="GO" id="GO:0106408">
    <property type="term" value="F:diadenylate cyclase activity"/>
    <property type="evidence" value="ECO:0007669"/>
    <property type="project" value="UniProtKB-EC"/>
</dbReference>
<dbReference type="Pfam" id="PF19293">
    <property type="entry name" value="CdaA_N"/>
    <property type="match status" value="1"/>
</dbReference>
<comment type="catalytic activity">
    <reaction evidence="1 10">
        <text>2 ATP = 3',3'-c-di-AMP + 2 diphosphate</text>
        <dbReference type="Rhea" id="RHEA:35655"/>
        <dbReference type="ChEBI" id="CHEBI:30616"/>
        <dbReference type="ChEBI" id="CHEBI:33019"/>
        <dbReference type="ChEBI" id="CHEBI:71500"/>
        <dbReference type="EC" id="2.7.7.85"/>
    </reaction>
</comment>
<evidence type="ECO:0000256" key="2">
    <source>
        <dbReference type="ARBA" id="ARBA00022475"/>
    </source>
</evidence>
<comment type="caution">
    <text evidence="10">Lacks conserved residue(s) required for the propagation of feature annotation.</text>
</comment>
<dbReference type="InterPro" id="IPR014046">
    <property type="entry name" value="C-di-AMP_synthase"/>
</dbReference>
<evidence type="ECO:0000256" key="8">
    <source>
        <dbReference type="ARBA" id="ARBA00022989"/>
    </source>
</evidence>
<dbReference type="EMBL" id="CYXX01000012">
    <property type="protein sequence ID" value="CUN07770.1"/>
    <property type="molecule type" value="Genomic_DNA"/>
</dbReference>
<keyword evidence="6 10" id="KW-0547">Nucleotide-binding</keyword>
<dbReference type="RefSeq" id="WP_021923510.1">
    <property type="nucleotide sequence ID" value="NZ_CABJFX010000032.1"/>
</dbReference>
<evidence type="ECO:0000313" key="12">
    <source>
        <dbReference type="EMBL" id="CRL35144.1"/>
    </source>
</evidence>
<dbReference type="InterPro" id="IPR036888">
    <property type="entry name" value="DNA_integrity_DisA_N_sf"/>
</dbReference>
<evidence type="ECO:0000313" key="16">
    <source>
        <dbReference type="Proteomes" id="UP000095395"/>
    </source>
</evidence>
<keyword evidence="4 10" id="KW-0812">Transmembrane</keyword>
<dbReference type="GO" id="GO:0006171">
    <property type="term" value="P:cAMP biosynthetic process"/>
    <property type="evidence" value="ECO:0007669"/>
    <property type="project" value="InterPro"/>
</dbReference>
<dbReference type="PIRSF" id="PIRSF004793">
    <property type="entry name" value="UCP004793"/>
    <property type="match status" value="1"/>
</dbReference>
<evidence type="ECO:0000313" key="13">
    <source>
        <dbReference type="EMBL" id="CUN07770.1"/>
    </source>
</evidence>
<evidence type="ECO:0000256" key="3">
    <source>
        <dbReference type="ARBA" id="ARBA00022679"/>
    </source>
</evidence>
<keyword evidence="5 10" id="KW-0548">Nucleotidyltransferase</keyword>
<dbReference type="EMBL" id="CVRS01000059">
    <property type="protein sequence ID" value="CRL35144.1"/>
    <property type="molecule type" value="Genomic_DNA"/>
</dbReference>
<keyword evidence="7 10" id="KW-0067">ATP-binding</keyword>
<comment type="similarity">
    <text evidence="10">Belongs to the adenylate cyclase family. DacA/CdaA subfamily.</text>
</comment>
<dbReference type="PANTHER" id="PTHR34185:SF1">
    <property type="entry name" value="DIADENYLATE CYCLASE"/>
    <property type="match status" value="1"/>
</dbReference>
<dbReference type="Proteomes" id="UP000095395">
    <property type="component" value="Unassembled WGS sequence"/>
</dbReference>
<dbReference type="STRING" id="360807.ERS852392_00575"/>
<feature type="domain" description="DAC" evidence="11">
    <location>
        <begin position="95"/>
        <end position="261"/>
    </location>
</feature>
<evidence type="ECO:0000256" key="9">
    <source>
        <dbReference type="ARBA" id="ARBA00023136"/>
    </source>
</evidence>
<evidence type="ECO:0000256" key="1">
    <source>
        <dbReference type="ARBA" id="ARBA00000877"/>
    </source>
</evidence>
<evidence type="ECO:0000256" key="4">
    <source>
        <dbReference type="ARBA" id="ARBA00022692"/>
    </source>
</evidence>
<dbReference type="InterPro" id="IPR034701">
    <property type="entry name" value="CdaA"/>
</dbReference>
<dbReference type="GeneID" id="75161127"/>
<dbReference type="FunFam" id="3.40.1700.10:FF:000002">
    <property type="entry name" value="Diadenylate cyclase"/>
    <property type="match status" value="1"/>
</dbReference>
<evidence type="ECO:0000256" key="5">
    <source>
        <dbReference type="ARBA" id="ARBA00022695"/>
    </source>
</evidence>
<evidence type="ECO:0000313" key="15">
    <source>
        <dbReference type="Proteomes" id="UP000049828"/>
    </source>
</evidence>
<dbReference type="GO" id="GO:0005524">
    <property type="term" value="F:ATP binding"/>
    <property type="evidence" value="ECO:0007669"/>
    <property type="project" value="UniProtKB-UniRule"/>
</dbReference>
<reference evidence="15" key="2">
    <citation type="submission" date="2015-05" db="EMBL/GenBank/DDBJ databases">
        <authorList>
            <consortium name="Pathogen Informatics"/>
        </authorList>
    </citation>
    <scope>NUCLEOTIDE SEQUENCE [LARGE SCALE GENOMIC DNA]</scope>
    <source>
        <strain evidence="14 16">2789STDY5608835</strain>
        <strain evidence="13 17">2789STDY5608887</strain>
        <strain evidence="15">L1-83</strain>
    </source>
</reference>
<dbReference type="Proteomes" id="UP000095453">
    <property type="component" value="Unassembled WGS sequence"/>
</dbReference>
<evidence type="ECO:0000256" key="7">
    <source>
        <dbReference type="ARBA" id="ARBA00022840"/>
    </source>
</evidence>
<dbReference type="InterPro" id="IPR003390">
    <property type="entry name" value="DNA_integrity_scan_DisA_N"/>
</dbReference>
<dbReference type="InterPro" id="IPR050338">
    <property type="entry name" value="DisA"/>
</dbReference>
<keyword evidence="2 10" id="KW-1003">Cell membrane</keyword>